<dbReference type="GO" id="GO:0017108">
    <property type="term" value="F:5'-flap endonuclease activity"/>
    <property type="evidence" value="ECO:0007669"/>
    <property type="project" value="TreeGrafter"/>
</dbReference>
<dbReference type="PANTHER" id="PTHR11081:SF75">
    <property type="entry name" value="ENDONUCLEASE, PUTATIVE (AFU_ORTHOLOGUE AFUA_3G13260)-RELATED"/>
    <property type="match status" value="1"/>
</dbReference>
<dbReference type="InterPro" id="IPR036279">
    <property type="entry name" value="5-3_exonuclease_C_sf"/>
</dbReference>
<dbReference type="Pfam" id="PF00752">
    <property type="entry name" value="XPG_N"/>
    <property type="match status" value="1"/>
</dbReference>
<dbReference type="InterPro" id="IPR006085">
    <property type="entry name" value="XPG_DNA_repair_N"/>
</dbReference>
<feature type="region of interest" description="Disordered" evidence="3">
    <location>
        <begin position="535"/>
        <end position="583"/>
    </location>
</feature>
<proteinExistence type="predicted"/>
<evidence type="ECO:0000259" key="4">
    <source>
        <dbReference type="SMART" id="SM00484"/>
    </source>
</evidence>
<reference evidence="6 7" key="1">
    <citation type="journal article" date="2018" name="Biotechnol. Biofuels">
        <title>Integrative visual omics of the white-rot fungus Polyporus brumalis exposes the biotechnological potential of its oxidative enzymes for delignifying raw plant biomass.</title>
        <authorList>
            <person name="Miyauchi S."/>
            <person name="Rancon A."/>
            <person name="Drula E."/>
            <person name="Hage H."/>
            <person name="Chaduli D."/>
            <person name="Favel A."/>
            <person name="Grisel S."/>
            <person name="Henrissat B."/>
            <person name="Herpoel-Gimbert I."/>
            <person name="Ruiz-Duenas F.J."/>
            <person name="Chevret D."/>
            <person name="Hainaut M."/>
            <person name="Lin J."/>
            <person name="Wang M."/>
            <person name="Pangilinan J."/>
            <person name="Lipzen A."/>
            <person name="Lesage-Meessen L."/>
            <person name="Navarro D."/>
            <person name="Riley R."/>
            <person name="Grigoriev I.V."/>
            <person name="Zhou S."/>
            <person name="Raouche S."/>
            <person name="Rosso M.N."/>
        </authorList>
    </citation>
    <scope>NUCLEOTIDE SEQUENCE [LARGE SCALE GENOMIC DNA]</scope>
    <source>
        <strain evidence="6 7">BRFM 1820</strain>
    </source>
</reference>
<feature type="region of interest" description="Disordered" evidence="3">
    <location>
        <begin position="652"/>
        <end position="682"/>
    </location>
</feature>
<dbReference type="OrthoDB" id="2959108at2759"/>
<feature type="compositionally biased region" description="Polar residues" evidence="3">
    <location>
        <begin position="569"/>
        <end position="583"/>
    </location>
</feature>
<dbReference type="SMART" id="SM00485">
    <property type="entry name" value="XPGN"/>
    <property type="match status" value="1"/>
</dbReference>
<protein>
    <recommendedName>
        <fullName evidence="8">PIN domain-like protein</fullName>
    </recommendedName>
</protein>
<dbReference type="Gene3D" id="3.40.50.1010">
    <property type="entry name" value="5'-nuclease"/>
    <property type="match status" value="2"/>
</dbReference>
<dbReference type="InterPro" id="IPR029060">
    <property type="entry name" value="PIN-like_dom_sf"/>
</dbReference>
<dbReference type="SUPFAM" id="SSF88723">
    <property type="entry name" value="PIN domain-like"/>
    <property type="match status" value="1"/>
</dbReference>
<evidence type="ECO:0000256" key="1">
    <source>
        <dbReference type="ARBA" id="ARBA00022722"/>
    </source>
</evidence>
<dbReference type="CDD" id="cd09870">
    <property type="entry name" value="PIN_YEN1"/>
    <property type="match status" value="1"/>
</dbReference>
<evidence type="ECO:0000313" key="7">
    <source>
        <dbReference type="Proteomes" id="UP000256964"/>
    </source>
</evidence>
<dbReference type="AlphaFoldDB" id="A0A371D2U7"/>
<evidence type="ECO:0008006" key="8">
    <source>
        <dbReference type="Google" id="ProtNLM"/>
    </source>
</evidence>
<dbReference type="InterPro" id="IPR006086">
    <property type="entry name" value="XPG-I_dom"/>
</dbReference>
<dbReference type="GO" id="GO:0006281">
    <property type="term" value="P:DNA repair"/>
    <property type="evidence" value="ECO:0007669"/>
    <property type="project" value="UniProtKB-ARBA"/>
</dbReference>
<evidence type="ECO:0000256" key="3">
    <source>
        <dbReference type="SAM" id="MobiDB-lite"/>
    </source>
</evidence>
<organism evidence="6 7">
    <name type="scientific">Lentinus brumalis</name>
    <dbReference type="NCBI Taxonomy" id="2498619"/>
    <lineage>
        <taxon>Eukaryota</taxon>
        <taxon>Fungi</taxon>
        <taxon>Dikarya</taxon>
        <taxon>Basidiomycota</taxon>
        <taxon>Agaricomycotina</taxon>
        <taxon>Agaricomycetes</taxon>
        <taxon>Polyporales</taxon>
        <taxon>Polyporaceae</taxon>
        <taxon>Lentinus</taxon>
    </lineage>
</organism>
<evidence type="ECO:0000313" key="6">
    <source>
        <dbReference type="EMBL" id="RDX46843.1"/>
    </source>
</evidence>
<name>A0A371D2U7_9APHY</name>
<dbReference type="Gene3D" id="1.10.150.20">
    <property type="entry name" value="5' to 3' exonuclease, C-terminal subdomain"/>
    <property type="match status" value="1"/>
</dbReference>
<gene>
    <name evidence="6" type="ORF">OH76DRAFT_1406438</name>
</gene>
<dbReference type="Pfam" id="PF00867">
    <property type="entry name" value="XPG_I"/>
    <property type="match status" value="1"/>
</dbReference>
<evidence type="ECO:0000256" key="2">
    <source>
        <dbReference type="ARBA" id="ARBA00022801"/>
    </source>
</evidence>
<dbReference type="InterPro" id="IPR006084">
    <property type="entry name" value="XPG/Rad2"/>
</dbReference>
<dbReference type="PANTHER" id="PTHR11081">
    <property type="entry name" value="FLAP ENDONUCLEASE FAMILY MEMBER"/>
    <property type="match status" value="1"/>
</dbReference>
<dbReference type="PRINTS" id="PR00853">
    <property type="entry name" value="XPGRADSUPER"/>
</dbReference>
<keyword evidence="7" id="KW-1185">Reference proteome</keyword>
<keyword evidence="1" id="KW-0540">Nuclease</keyword>
<feature type="domain" description="XPG-I" evidence="4">
    <location>
        <begin position="122"/>
        <end position="194"/>
    </location>
</feature>
<sequence length="778" mass="83896">MGVNGLWKLVEKASGTRSLRTLALREGFEGARPERLYTVGIDASLWMQTIMHALSDGGGRGRPQTGENPELKGLFYRFAMLAERPVHVVVVFDGPLRPHLKRSKRVVTTPPWMTEGFQELVQAFGFAWLEAAGEAEAELARMNQLNIIDAVLSDDSDTLVFGARVVLRNPSFKRTGKDDITFYRADDIRQKLKLSHADMVLIALLVGCDYDQAGLRGCGARTAYGLARYGLGRTLKEALDVHNGRALDDYLVGWRDQLRARLRADPHGYIGQKRTTLATQVPRTFPDVAVARQLFYPALLDPAAYSTVTHPRVIDPGLLGAFFERHFHWGNKAEIMKTTRAAVWQDEVIRMLITEGLRREHRTSQLGEPRSLLDILEVESVDEPPAVGYAFCRVRVADNGFSDAVVSSLHGTRPYRATADVSEEVVMQGARESLVVRVPALILERARPHLINPSFATDGYMYGRVHPTRSVCDWPSSTVDLDASDEDDALDILLEMNPIDALFTPSSRPSRPPGKTKALKDTVLFKKHSPSKASAAKTLASSSSAGPSSASSTASSSALSKSMPTSSTTSAHRGTFSATTSSHVMSDPSWNAIMFTPPSFMPPTTHATSSAMSSAHGMWDTAFACGTSTASPARSHSSLVCPTFNASTTSSARSARTASPAHASSAGSPVRVSSTASGACPHMPSALQHGDALDVIDLTAASTVSSSAMSSARVSTTAFPARRHTTTLTTACALQRGDDDDVIDLSAWSPAHAVTMLTASSALEGGDEDNPIDLTRED</sequence>
<feature type="compositionally biased region" description="Low complexity" evidence="3">
    <location>
        <begin position="652"/>
        <end position="669"/>
    </location>
</feature>
<feature type="domain" description="XPG N-terminal" evidence="5">
    <location>
        <begin position="1"/>
        <end position="108"/>
    </location>
</feature>
<evidence type="ECO:0000259" key="5">
    <source>
        <dbReference type="SMART" id="SM00485"/>
    </source>
</evidence>
<dbReference type="EMBL" id="KZ857423">
    <property type="protein sequence ID" value="RDX46843.1"/>
    <property type="molecule type" value="Genomic_DNA"/>
</dbReference>
<dbReference type="Proteomes" id="UP000256964">
    <property type="component" value="Unassembled WGS sequence"/>
</dbReference>
<dbReference type="STRING" id="139420.A0A371D2U7"/>
<keyword evidence="2" id="KW-0378">Hydrolase</keyword>
<accession>A0A371D2U7</accession>
<dbReference type="SMART" id="SM00484">
    <property type="entry name" value="XPGI"/>
    <property type="match status" value="1"/>
</dbReference>
<feature type="compositionally biased region" description="Low complexity" evidence="3">
    <location>
        <begin position="535"/>
        <end position="568"/>
    </location>
</feature>
<dbReference type="SUPFAM" id="SSF47807">
    <property type="entry name" value="5' to 3' exonuclease, C-terminal subdomain"/>
    <property type="match status" value="1"/>
</dbReference>